<gene>
    <name evidence="7" type="ORF">M8C21_020808</name>
</gene>
<dbReference type="PROSITE" id="PS51380">
    <property type="entry name" value="EXS"/>
    <property type="match status" value="1"/>
</dbReference>
<evidence type="ECO:0000259" key="6">
    <source>
        <dbReference type="PROSITE" id="PS51380"/>
    </source>
</evidence>
<protein>
    <recommendedName>
        <fullName evidence="6">EXS domain-containing protein</fullName>
    </recommendedName>
</protein>
<feature type="non-terminal residue" evidence="7">
    <location>
        <position position="136"/>
    </location>
</feature>
<comment type="caution">
    <text evidence="7">The sequence shown here is derived from an EMBL/GenBank/DDBJ whole genome shotgun (WGS) entry which is preliminary data.</text>
</comment>
<dbReference type="EMBL" id="JAMZMK010007572">
    <property type="protein sequence ID" value="KAI7744190.1"/>
    <property type="molecule type" value="Genomic_DNA"/>
</dbReference>
<dbReference type="GO" id="GO:0005886">
    <property type="term" value="C:plasma membrane"/>
    <property type="evidence" value="ECO:0007669"/>
    <property type="project" value="TreeGrafter"/>
</dbReference>
<organism evidence="7 8">
    <name type="scientific">Ambrosia artemisiifolia</name>
    <name type="common">Common ragweed</name>
    <dbReference type="NCBI Taxonomy" id="4212"/>
    <lineage>
        <taxon>Eukaryota</taxon>
        <taxon>Viridiplantae</taxon>
        <taxon>Streptophyta</taxon>
        <taxon>Embryophyta</taxon>
        <taxon>Tracheophyta</taxon>
        <taxon>Spermatophyta</taxon>
        <taxon>Magnoliopsida</taxon>
        <taxon>eudicotyledons</taxon>
        <taxon>Gunneridae</taxon>
        <taxon>Pentapetalae</taxon>
        <taxon>asterids</taxon>
        <taxon>campanulids</taxon>
        <taxon>Asterales</taxon>
        <taxon>Asteraceae</taxon>
        <taxon>Asteroideae</taxon>
        <taxon>Heliantheae alliance</taxon>
        <taxon>Heliantheae</taxon>
        <taxon>Ambrosia</taxon>
    </lineage>
</organism>
<keyword evidence="4 5" id="KW-0472">Membrane</keyword>
<dbReference type="GO" id="GO:0000822">
    <property type="term" value="F:inositol hexakisphosphate binding"/>
    <property type="evidence" value="ECO:0007669"/>
    <property type="project" value="TreeGrafter"/>
</dbReference>
<dbReference type="InterPro" id="IPR004342">
    <property type="entry name" value="EXS_C"/>
</dbReference>
<name>A0AAD5GIN8_AMBAR</name>
<comment type="subcellular location">
    <subcellularLocation>
        <location evidence="1">Membrane</location>
        <topology evidence="1">Multi-pass membrane protein</topology>
    </subcellularLocation>
</comment>
<keyword evidence="3 5" id="KW-1133">Transmembrane helix</keyword>
<evidence type="ECO:0000256" key="1">
    <source>
        <dbReference type="ARBA" id="ARBA00004141"/>
    </source>
</evidence>
<feature type="domain" description="EXS" evidence="6">
    <location>
        <begin position="21"/>
        <end position="136"/>
    </location>
</feature>
<evidence type="ECO:0000256" key="2">
    <source>
        <dbReference type="ARBA" id="ARBA00022692"/>
    </source>
</evidence>
<dbReference type="Pfam" id="PF03124">
    <property type="entry name" value="EXS"/>
    <property type="match status" value="1"/>
</dbReference>
<accession>A0AAD5GIN8</accession>
<sequence length="136" mass="16204">MEFYICYYGWGDFKKRSNTCSESSIYEFFYIFIVAIPYWFRFLQCMRQVFEQKDYGPAMNGLKYLSTIVAVVTRTIYVERKSTVMRIVATFSSGVATIYNTYWDVVKDWGLLCKDSKNRWLRDKLILPNKSVYFVA</sequence>
<evidence type="ECO:0000313" key="7">
    <source>
        <dbReference type="EMBL" id="KAI7744190.1"/>
    </source>
</evidence>
<proteinExistence type="predicted"/>
<evidence type="ECO:0000256" key="5">
    <source>
        <dbReference type="SAM" id="Phobius"/>
    </source>
</evidence>
<dbReference type="PANTHER" id="PTHR10783">
    <property type="entry name" value="XENOTROPIC AND POLYTROPIC RETROVIRUS RECEPTOR 1-RELATED"/>
    <property type="match status" value="1"/>
</dbReference>
<dbReference type="GO" id="GO:0005802">
    <property type="term" value="C:trans-Golgi network"/>
    <property type="evidence" value="ECO:0007669"/>
    <property type="project" value="TreeGrafter"/>
</dbReference>
<dbReference type="GO" id="GO:0006817">
    <property type="term" value="P:phosphate ion transport"/>
    <property type="evidence" value="ECO:0007669"/>
    <property type="project" value="TreeGrafter"/>
</dbReference>
<reference evidence="7" key="1">
    <citation type="submission" date="2022-06" db="EMBL/GenBank/DDBJ databases">
        <title>Uncovering the hologenomic basis of an extraordinary plant invasion.</title>
        <authorList>
            <person name="Bieker V.C."/>
            <person name="Martin M.D."/>
            <person name="Gilbert T."/>
            <person name="Hodgins K."/>
            <person name="Battlay P."/>
            <person name="Petersen B."/>
            <person name="Wilson J."/>
        </authorList>
    </citation>
    <scope>NUCLEOTIDE SEQUENCE</scope>
    <source>
        <strain evidence="7">AA19_3_7</strain>
        <tissue evidence="7">Leaf</tissue>
    </source>
</reference>
<evidence type="ECO:0000256" key="3">
    <source>
        <dbReference type="ARBA" id="ARBA00022989"/>
    </source>
</evidence>
<keyword evidence="2 5" id="KW-0812">Transmembrane</keyword>
<dbReference type="GO" id="GO:0016036">
    <property type="term" value="P:cellular response to phosphate starvation"/>
    <property type="evidence" value="ECO:0007669"/>
    <property type="project" value="TreeGrafter"/>
</dbReference>
<dbReference type="AlphaFoldDB" id="A0AAD5GIN8"/>
<evidence type="ECO:0000256" key="4">
    <source>
        <dbReference type="ARBA" id="ARBA00023136"/>
    </source>
</evidence>
<evidence type="ECO:0000313" key="8">
    <source>
        <dbReference type="Proteomes" id="UP001206925"/>
    </source>
</evidence>
<dbReference type="PANTHER" id="PTHR10783:SF111">
    <property type="entry name" value="EXS-RELATED"/>
    <property type="match status" value="1"/>
</dbReference>
<feature type="transmembrane region" description="Helical" evidence="5">
    <location>
        <begin position="24"/>
        <end position="41"/>
    </location>
</feature>
<dbReference type="Proteomes" id="UP001206925">
    <property type="component" value="Unassembled WGS sequence"/>
</dbReference>
<keyword evidence="8" id="KW-1185">Reference proteome</keyword>